<dbReference type="PANTHER" id="PTHR37316:SF3">
    <property type="entry name" value="TEICHOIC ACID GLYCEROL-PHOSPHATE TRANSFERASE"/>
    <property type="match status" value="1"/>
</dbReference>
<protein>
    <submittedName>
        <fullName evidence="1">Uncharacterized protein</fullName>
    </submittedName>
</protein>
<dbReference type="GO" id="GO:0047355">
    <property type="term" value="F:CDP-glycerol glycerophosphotransferase activity"/>
    <property type="evidence" value="ECO:0007669"/>
    <property type="project" value="InterPro"/>
</dbReference>
<dbReference type="STRING" id="1261640.BHK98_12700"/>
<dbReference type="InterPro" id="IPR043148">
    <property type="entry name" value="TagF_C"/>
</dbReference>
<dbReference type="Proteomes" id="UP000187404">
    <property type="component" value="Unassembled WGS sequence"/>
</dbReference>
<dbReference type="InterPro" id="IPR007554">
    <property type="entry name" value="Glycerophosphate_synth"/>
</dbReference>
<dbReference type="GO" id="GO:0016020">
    <property type="term" value="C:membrane"/>
    <property type="evidence" value="ECO:0007669"/>
    <property type="project" value="InterPro"/>
</dbReference>
<dbReference type="InterPro" id="IPR051612">
    <property type="entry name" value="Teichoic_Acid_Biosynth"/>
</dbReference>
<name>A0A1Q9JKV3_9FIRM</name>
<dbReference type="EMBL" id="MJIE01000001">
    <property type="protein sequence ID" value="OLR56848.1"/>
    <property type="molecule type" value="Genomic_DNA"/>
</dbReference>
<keyword evidence="2" id="KW-1185">Reference proteome</keyword>
<comment type="caution">
    <text evidence="1">The sequence shown here is derived from an EMBL/GenBank/DDBJ whole genome shotgun (WGS) entry which is preliminary data.</text>
</comment>
<dbReference type="PANTHER" id="PTHR37316">
    <property type="entry name" value="TEICHOIC ACID GLYCEROL-PHOSPHATE PRIMASE"/>
    <property type="match status" value="1"/>
</dbReference>
<dbReference type="SUPFAM" id="SSF53756">
    <property type="entry name" value="UDP-Glycosyltransferase/glycogen phosphorylase"/>
    <property type="match status" value="1"/>
</dbReference>
<reference evidence="1 2" key="1">
    <citation type="journal article" date="2016" name="Appl. Environ. Microbiol.">
        <title>Function and Phylogeny of Bacterial Butyryl Coenzyme A:Acetate Transferases and Their Diversity in the Proximal Colon of Swine.</title>
        <authorList>
            <person name="Trachsel J."/>
            <person name="Bayles D.O."/>
            <person name="Looft T."/>
            <person name="Levine U.Y."/>
            <person name="Allen H.K."/>
        </authorList>
    </citation>
    <scope>NUCLEOTIDE SEQUENCE [LARGE SCALE GENOMIC DNA]</scope>
    <source>
        <strain evidence="1 2">68-3-10</strain>
    </source>
</reference>
<dbReference type="AlphaFoldDB" id="A0A1Q9JKV3"/>
<gene>
    <name evidence="1" type="ORF">BHK98_12700</name>
</gene>
<accession>A0A1Q9JKV3</accession>
<evidence type="ECO:0000313" key="1">
    <source>
        <dbReference type="EMBL" id="OLR56848.1"/>
    </source>
</evidence>
<sequence length="912" mass="104647">MTEIYMEQNGIVCSVVIHTDQKKEELQKALRALENQTAGFPGSTQVLLIEDRGGEEQHRRCADFREKHGENVLILSGSAVSALKELRKYVRGCYVNFSGKGDYWDADALRLVMKAISALPQGSDRAARKAGDSAIPEDGGPENISETCPEIITCRREYHGKRRGFVGAGDRNFRKSHLCKTDKRPKEVLYDLSSSFIPASLLTEEESALQAGAAERQTLIGRLALRTGRIRYLREAVCHVSDVIPERGAWDFLDRRDEYFSYAKAAYSGMIECSRKYCGEVTAYAQNFILGDLQTRLKQPLPSEMSREERTAYRELISGILAEVEDLTIVQSRLPLPYKAYALHLKYGDRAFPQDLLLSRIPLQIRMLEERDGMLHLEGVSAHRIPGENREIRAVDTVGREWNPLCTGNSHYDRKGMLGDLAQQGIWFSLDLPLKGDTVYRFRISDSMGNCAWMPLKLQKWSRLSGVENSFFLCGNRMVSREENGIAVSSGNLYAAWRAARKRDRSLKKLEKPEVLRIRKRAAGLKKRSKKRPIWLVFDRAYRAGDNGEALFRYLMKSDAKQSREIYFVLNADSEDYERMAKAGPVLKYGSEEHLAYFLAASKIISSAADQWVINPFGKDRKYYLDMIESDFVFLQHGVIQNDLSGWLHRGNVNIRMMVTSGEREYRSVLDGNYGYDESVVKLTGMPRHDRLRDRREKLIAFLPTWRKDLAGTLSDRAGERKYSESFRETGYFRFYDGLLHSPELLEAMERAGYRGEFHLHPSLRSQLRDFHSNSLITVGDDQMDYSDIFARAALLITDYSSVAFDFAYLRKPVIYTQFDSSDIEGRHIFRQGYFDYERDGFGPVVCDLKTAADTIVRFLSTDCAEPELYRERVDCFFRYHDRRNSERVCREIIRMEDAAGPRPGKHYFTKI</sequence>
<evidence type="ECO:0000313" key="2">
    <source>
        <dbReference type="Proteomes" id="UP000187404"/>
    </source>
</evidence>
<proteinExistence type="predicted"/>
<dbReference type="Gene3D" id="3.40.50.12580">
    <property type="match status" value="1"/>
</dbReference>
<organism evidence="1 2">
    <name type="scientific">Hornefia porci</name>
    <dbReference type="NCBI Taxonomy" id="2652292"/>
    <lineage>
        <taxon>Bacteria</taxon>
        <taxon>Bacillati</taxon>
        <taxon>Bacillota</taxon>
        <taxon>Clostridia</taxon>
        <taxon>Peptostreptococcales</taxon>
        <taxon>Anaerovoracaceae</taxon>
        <taxon>Hornefia</taxon>
    </lineage>
</organism>
<dbReference type="Pfam" id="PF04464">
    <property type="entry name" value="Glyphos_transf"/>
    <property type="match status" value="1"/>
</dbReference>